<dbReference type="RefSeq" id="WP_007278840.1">
    <property type="nucleotide sequence ID" value="NZ_ABCK01000009.1"/>
</dbReference>
<organism evidence="2 3">
    <name type="scientific">Lentisphaera araneosa HTCC2155</name>
    <dbReference type="NCBI Taxonomy" id="313628"/>
    <lineage>
        <taxon>Bacteria</taxon>
        <taxon>Pseudomonadati</taxon>
        <taxon>Lentisphaerota</taxon>
        <taxon>Lentisphaeria</taxon>
        <taxon>Lentisphaerales</taxon>
        <taxon>Lentisphaeraceae</taxon>
        <taxon>Lentisphaera</taxon>
    </lineage>
</organism>
<name>A6DLT2_9BACT</name>
<keyword evidence="1" id="KW-0812">Transmembrane</keyword>
<dbReference type="OrthoDB" id="7864805at2"/>
<comment type="caution">
    <text evidence="2">The sequence shown here is derived from an EMBL/GenBank/DDBJ whole genome shotgun (WGS) entry which is preliminary data.</text>
</comment>
<dbReference type="STRING" id="313628.LNTAR_05476"/>
<dbReference type="PANTHER" id="PTHR34821">
    <property type="entry name" value="INNER MEMBRANE PROTEIN YDCZ"/>
    <property type="match status" value="1"/>
</dbReference>
<accession>A6DLT2</accession>
<evidence type="ECO:0000313" key="3">
    <source>
        <dbReference type="Proteomes" id="UP000004947"/>
    </source>
</evidence>
<dbReference type="InterPro" id="IPR006750">
    <property type="entry name" value="YdcZ"/>
</dbReference>
<dbReference type="PANTHER" id="PTHR34821:SF2">
    <property type="entry name" value="INNER MEMBRANE PROTEIN YDCZ"/>
    <property type="match status" value="1"/>
</dbReference>
<feature type="transmembrane region" description="Helical" evidence="1">
    <location>
        <begin position="97"/>
        <end position="117"/>
    </location>
</feature>
<evidence type="ECO:0000313" key="2">
    <source>
        <dbReference type="EMBL" id="EDM27537.1"/>
    </source>
</evidence>
<keyword evidence="3" id="KW-1185">Reference proteome</keyword>
<proteinExistence type="predicted"/>
<protein>
    <recommendedName>
        <fullName evidence="4">DMT family transporter</fullName>
    </recommendedName>
</protein>
<dbReference type="GO" id="GO:0005886">
    <property type="term" value="C:plasma membrane"/>
    <property type="evidence" value="ECO:0007669"/>
    <property type="project" value="TreeGrafter"/>
</dbReference>
<reference evidence="2 3" key="1">
    <citation type="journal article" date="2010" name="J. Bacteriol.">
        <title>Genome sequence of Lentisphaera araneosa HTCC2155T, the type species of the order Lentisphaerales in the phylum Lentisphaerae.</title>
        <authorList>
            <person name="Thrash J.C."/>
            <person name="Cho J.C."/>
            <person name="Vergin K.L."/>
            <person name="Morris R.M."/>
            <person name="Giovannoni S.J."/>
        </authorList>
    </citation>
    <scope>NUCLEOTIDE SEQUENCE [LARGE SCALE GENOMIC DNA]</scope>
    <source>
        <strain evidence="2 3">HTCC2155</strain>
    </source>
</reference>
<sequence>MNQIAVLLVMVFAGSLIALQGSTNSAHGKYLTHPLQAAVFSFGSGFIILCFACVLLKTGFPSLEKLQAAPKSILIGGALGTVFVSSVIFSVPKIGVASVVLAALCGQVIFSLILDHFGAFGMPKINLDFKRCLGALLVISGLILINTKK</sequence>
<dbReference type="Pfam" id="PF04657">
    <property type="entry name" value="DMT_YdcZ"/>
    <property type="match status" value="1"/>
</dbReference>
<dbReference type="eggNOG" id="COG3238">
    <property type="taxonomic scope" value="Bacteria"/>
</dbReference>
<feature type="transmembrane region" description="Helical" evidence="1">
    <location>
        <begin position="38"/>
        <end position="60"/>
    </location>
</feature>
<feature type="transmembrane region" description="Helical" evidence="1">
    <location>
        <begin position="72"/>
        <end position="91"/>
    </location>
</feature>
<gene>
    <name evidence="2" type="ORF">LNTAR_05476</name>
</gene>
<keyword evidence="1" id="KW-1133">Transmembrane helix</keyword>
<keyword evidence="1" id="KW-0472">Membrane</keyword>
<evidence type="ECO:0008006" key="4">
    <source>
        <dbReference type="Google" id="ProtNLM"/>
    </source>
</evidence>
<evidence type="ECO:0000256" key="1">
    <source>
        <dbReference type="SAM" id="Phobius"/>
    </source>
</evidence>
<dbReference type="AlphaFoldDB" id="A6DLT2"/>
<dbReference type="Proteomes" id="UP000004947">
    <property type="component" value="Unassembled WGS sequence"/>
</dbReference>
<dbReference type="EMBL" id="ABCK01000009">
    <property type="protein sequence ID" value="EDM27537.1"/>
    <property type="molecule type" value="Genomic_DNA"/>
</dbReference>